<keyword evidence="3" id="KW-1185">Reference proteome</keyword>
<protein>
    <submittedName>
        <fullName evidence="2">Dihydrofolate reductase family protein</fullName>
    </submittedName>
</protein>
<dbReference type="Gene3D" id="3.40.430.10">
    <property type="entry name" value="Dihydrofolate Reductase, subunit A"/>
    <property type="match status" value="1"/>
</dbReference>
<evidence type="ECO:0000259" key="1">
    <source>
        <dbReference type="Pfam" id="PF01872"/>
    </source>
</evidence>
<proteinExistence type="predicted"/>
<dbReference type="InterPro" id="IPR002734">
    <property type="entry name" value="RibDG_C"/>
</dbReference>
<name>A0ABP9IHU1_9ACTN</name>
<dbReference type="SUPFAM" id="SSF53597">
    <property type="entry name" value="Dihydrofolate reductase-like"/>
    <property type="match status" value="1"/>
</dbReference>
<evidence type="ECO:0000313" key="3">
    <source>
        <dbReference type="Proteomes" id="UP001500466"/>
    </source>
</evidence>
<dbReference type="Pfam" id="PF01872">
    <property type="entry name" value="RibD_C"/>
    <property type="match status" value="1"/>
</dbReference>
<dbReference type="RefSeq" id="WP_345681107.1">
    <property type="nucleotide sequence ID" value="NZ_BAABHS010000067.1"/>
</dbReference>
<feature type="domain" description="Bacterial bifunctional deaminase-reductase C-terminal" evidence="1">
    <location>
        <begin position="2"/>
        <end position="177"/>
    </location>
</feature>
<dbReference type="Proteomes" id="UP001500466">
    <property type="component" value="Unassembled WGS sequence"/>
</dbReference>
<dbReference type="PANTHER" id="PTHR38011:SF11">
    <property type="entry name" value="2,5-DIAMINO-6-RIBOSYLAMINO-4(3H)-PYRIMIDINONE 5'-PHOSPHATE REDUCTASE"/>
    <property type="match status" value="1"/>
</dbReference>
<comment type="caution">
    <text evidence="2">The sequence shown here is derived from an EMBL/GenBank/DDBJ whole genome shotgun (WGS) entry which is preliminary data.</text>
</comment>
<dbReference type="InterPro" id="IPR050765">
    <property type="entry name" value="Riboflavin_Biosynth_HTPR"/>
</dbReference>
<accession>A0ABP9IHU1</accession>
<reference evidence="3" key="1">
    <citation type="journal article" date="2019" name="Int. J. Syst. Evol. Microbiol.">
        <title>The Global Catalogue of Microorganisms (GCM) 10K type strain sequencing project: providing services to taxonomists for standard genome sequencing and annotation.</title>
        <authorList>
            <consortium name="The Broad Institute Genomics Platform"/>
            <consortium name="The Broad Institute Genome Sequencing Center for Infectious Disease"/>
            <person name="Wu L."/>
            <person name="Ma J."/>
        </authorList>
    </citation>
    <scope>NUCLEOTIDE SEQUENCE [LARGE SCALE GENOMIC DNA]</scope>
    <source>
        <strain evidence="3">JCM 17986</strain>
    </source>
</reference>
<dbReference type="PANTHER" id="PTHR38011">
    <property type="entry name" value="DIHYDROFOLATE REDUCTASE FAMILY PROTEIN (AFU_ORTHOLOGUE AFUA_8G06820)"/>
    <property type="match status" value="1"/>
</dbReference>
<dbReference type="EMBL" id="BAABHS010000067">
    <property type="protein sequence ID" value="GAA4997307.1"/>
    <property type="molecule type" value="Genomic_DNA"/>
</dbReference>
<organism evidence="2 3">
    <name type="scientific">Yinghuangia aomiensis</name>
    <dbReference type="NCBI Taxonomy" id="676205"/>
    <lineage>
        <taxon>Bacteria</taxon>
        <taxon>Bacillati</taxon>
        <taxon>Actinomycetota</taxon>
        <taxon>Actinomycetes</taxon>
        <taxon>Kitasatosporales</taxon>
        <taxon>Streptomycetaceae</taxon>
        <taxon>Yinghuangia</taxon>
    </lineage>
</organism>
<evidence type="ECO:0000313" key="2">
    <source>
        <dbReference type="EMBL" id="GAA4997307.1"/>
    </source>
</evidence>
<dbReference type="InterPro" id="IPR024072">
    <property type="entry name" value="DHFR-like_dom_sf"/>
</dbReference>
<sequence>MRKLTYFVSHSIDGYIAAPDGAYEHLMPYQDVFHWMLAACPETLPAPVHDAMGTKPEPKLYDTVVMGRATYDPALEQGLVSPYPHLRQYVVTSSLTESPSPDVTLVPGDPVATVRALKAEEGEHGIWLAGGAALAGALLDEIDELVLKCYPVVAGAGIPLFRADFRPVEFRFVGQESFPDGGRIATYVRNR</sequence>
<gene>
    <name evidence="2" type="ORF">GCM10023205_83280</name>
</gene>